<dbReference type="GO" id="GO:0044613">
    <property type="term" value="C:nuclear pore central transport channel"/>
    <property type="evidence" value="ECO:0007669"/>
    <property type="project" value="TreeGrafter"/>
</dbReference>
<keyword evidence="6" id="KW-0811">Translocation</keyword>
<keyword evidence="5" id="KW-0653">Protein transport</keyword>
<organism evidence="12 13">
    <name type="scientific">Ditylenchus destructor</name>
    <dbReference type="NCBI Taxonomy" id="166010"/>
    <lineage>
        <taxon>Eukaryota</taxon>
        <taxon>Metazoa</taxon>
        <taxon>Ecdysozoa</taxon>
        <taxon>Nematoda</taxon>
        <taxon>Chromadorea</taxon>
        <taxon>Rhabditida</taxon>
        <taxon>Tylenchina</taxon>
        <taxon>Tylenchomorpha</taxon>
        <taxon>Sphaerularioidea</taxon>
        <taxon>Anguinidae</taxon>
        <taxon>Anguininae</taxon>
        <taxon>Ditylenchus</taxon>
    </lineage>
</organism>
<evidence type="ECO:0000256" key="8">
    <source>
        <dbReference type="ARBA" id="ARBA00023242"/>
    </source>
</evidence>
<feature type="region of interest" description="Disordered" evidence="10">
    <location>
        <begin position="145"/>
        <end position="171"/>
    </location>
</feature>
<evidence type="ECO:0000256" key="1">
    <source>
        <dbReference type="ARBA" id="ARBA00004567"/>
    </source>
</evidence>
<evidence type="ECO:0000256" key="4">
    <source>
        <dbReference type="ARBA" id="ARBA00022816"/>
    </source>
</evidence>
<dbReference type="Pfam" id="PF05064">
    <property type="entry name" value="Nsp1_C"/>
    <property type="match status" value="1"/>
</dbReference>
<comment type="subcellular location">
    <subcellularLocation>
        <location evidence="1">Nucleus</location>
        <location evidence="1">Nuclear pore complex</location>
    </subcellularLocation>
</comment>
<dbReference type="Proteomes" id="UP001201812">
    <property type="component" value="Unassembled WGS sequence"/>
</dbReference>
<evidence type="ECO:0000313" key="13">
    <source>
        <dbReference type="Proteomes" id="UP001201812"/>
    </source>
</evidence>
<keyword evidence="8" id="KW-0539">Nucleus</keyword>
<protein>
    <submittedName>
        <fullName evidence="12">Nuclear pore glycoprotein p62</fullName>
    </submittedName>
</protein>
<keyword evidence="7" id="KW-0906">Nuclear pore complex</keyword>
<accession>A0AAD4MPH8</accession>
<dbReference type="GO" id="GO:0005543">
    <property type="term" value="F:phospholipid binding"/>
    <property type="evidence" value="ECO:0007669"/>
    <property type="project" value="TreeGrafter"/>
</dbReference>
<feature type="region of interest" description="Disordered" evidence="10">
    <location>
        <begin position="322"/>
        <end position="424"/>
    </location>
</feature>
<proteinExistence type="inferred from homology"/>
<feature type="region of interest" description="Disordered" evidence="10">
    <location>
        <begin position="1"/>
        <end position="32"/>
    </location>
</feature>
<evidence type="ECO:0000256" key="5">
    <source>
        <dbReference type="ARBA" id="ARBA00022927"/>
    </source>
</evidence>
<keyword evidence="13" id="KW-1185">Reference proteome</keyword>
<dbReference type="InterPro" id="IPR007758">
    <property type="entry name" value="Nucleoporin_NSP1_C"/>
</dbReference>
<dbReference type="PANTHER" id="PTHR12084:SF0">
    <property type="entry name" value="NUCLEAR PORE GLYCOPROTEIN P62"/>
    <property type="match status" value="1"/>
</dbReference>
<dbReference type="GO" id="GO:0006606">
    <property type="term" value="P:protein import into nucleus"/>
    <property type="evidence" value="ECO:0007669"/>
    <property type="project" value="TreeGrafter"/>
</dbReference>
<keyword evidence="9" id="KW-0175">Coiled coil</keyword>
<dbReference type="Gene3D" id="1.20.5.170">
    <property type="match status" value="1"/>
</dbReference>
<comment type="similarity">
    <text evidence="2">Belongs to the nucleoporin NSP1/NUP62 family.</text>
</comment>
<evidence type="ECO:0000256" key="2">
    <source>
        <dbReference type="ARBA" id="ARBA00005911"/>
    </source>
</evidence>
<evidence type="ECO:0000256" key="3">
    <source>
        <dbReference type="ARBA" id="ARBA00022448"/>
    </source>
</evidence>
<dbReference type="GO" id="GO:0006405">
    <property type="term" value="P:RNA export from nucleus"/>
    <property type="evidence" value="ECO:0007669"/>
    <property type="project" value="TreeGrafter"/>
</dbReference>
<dbReference type="InterPro" id="IPR025574">
    <property type="entry name" value="Nucleoporin_FG_rpt"/>
</dbReference>
<keyword evidence="3" id="KW-0813">Transport</keyword>
<sequence length="697" mass="71334">MFGAQQPTGTTTASSTSLFGAKPLTQQPATNTMFGTAPATQQATASNLLTGKPFGGGSFPATSTTSAGIFGAQQQGMFGSQQPTSTTAAASTTASSSLFGAKPLAQQPATNTMFGVTPTTQQATASNLLAGKPFGGGSFPATSTTSAGIFGAQQPGMFGSQQPTSTTAAATTTASTSLFGAKPLAQQPATNTMFGAAPATQQATASNLLTGKPFGGGSFPATSTTSAGIFGAQQQGMFGSQQPSAATTTAPAPMFGSQQPASTIAASSTTASTSLFGAKPLTQQPDTNTMFGVAPATQQATASNLLAGKPFGGGSVPATSTTSAGIFGAQQPGMFGSQQPTSTTAAASTTAPAPLFGSQQPSAATTTAPAPLFGSQQPSAATTTAPAPLFGSQQPASTTAPATTTAPAPLFGSQQPTSTTAAATTTAPASLFGSQQPASTTAAVSTTASTSLFGAKPLAHQPATNTMFGVTPATQQATASNLLTGKENQITFKDLEHVLKGLRMDFESQEKQFLDEVDDLNAYDNVLRKAQDKIASLGGDIDGLEREKDRYKYEIEVVEQQQAELDNLVTEMEKVLGLPDYTLGQPIGIRGPSSVTMADVQRQNILQLQINVDAQLKQIDDDVTDICEQLIDLQKLSGTGTNLEPQNGETDANSTVMDQIRQILRKQIETLSWVDKQTDVLNEKVKKTTLEVMTLQK</sequence>
<evidence type="ECO:0000313" key="12">
    <source>
        <dbReference type="EMBL" id="KAI1701680.1"/>
    </source>
</evidence>
<feature type="domain" description="Nucleoporin NSP1-like C-terminal" evidence="11">
    <location>
        <begin position="487"/>
        <end position="575"/>
    </location>
</feature>
<keyword evidence="4" id="KW-0509">mRNA transport</keyword>
<evidence type="ECO:0000256" key="7">
    <source>
        <dbReference type="ARBA" id="ARBA00023132"/>
    </source>
</evidence>
<evidence type="ECO:0000256" key="10">
    <source>
        <dbReference type="SAM" id="MobiDB-lite"/>
    </source>
</evidence>
<dbReference type="GO" id="GO:0051028">
    <property type="term" value="P:mRNA transport"/>
    <property type="evidence" value="ECO:0007669"/>
    <property type="project" value="UniProtKB-KW"/>
</dbReference>
<feature type="coiled-coil region" evidence="9">
    <location>
        <begin position="527"/>
        <end position="578"/>
    </location>
</feature>
<evidence type="ECO:0000256" key="6">
    <source>
        <dbReference type="ARBA" id="ARBA00023010"/>
    </source>
</evidence>
<reference evidence="12" key="1">
    <citation type="submission" date="2022-01" db="EMBL/GenBank/DDBJ databases">
        <title>Genome Sequence Resource for Two Populations of Ditylenchus destructor, the Migratory Endoparasitic Phytonematode.</title>
        <authorList>
            <person name="Zhang H."/>
            <person name="Lin R."/>
            <person name="Xie B."/>
        </authorList>
    </citation>
    <scope>NUCLEOTIDE SEQUENCE</scope>
    <source>
        <strain evidence="12">BazhouSP</strain>
    </source>
</reference>
<dbReference type="AlphaFoldDB" id="A0AAD4MPH8"/>
<dbReference type="EMBL" id="JAKKPZ010000113">
    <property type="protein sequence ID" value="KAI1701680.1"/>
    <property type="molecule type" value="Genomic_DNA"/>
</dbReference>
<gene>
    <name evidence="12" type="ORF">DdX_15933</name>
</gene>
<dbReference type="InterPro" id="IPR026010">
    <property type="entry name" value="NSP1/NUP62"/>
</dbReference>
<comment type="caution">
    <text evidence="12">The sequence shown here is derived from an EMBL/GenBank/DDBJ whole genome shotgun (WGS) entry which is preliminary data.</text>
</comment>
<name>A0AAD4MPH8_9BILA</name>
<dbReference type="PANTHER" id="PTHR12084">
    <property type="entry name" value="NUCLEAR PORE GLYCOPROTEIN P62-RELATED"/>
    <property type="match status" value="1"/>
</dbReference>
<evidence type="ECO:0000259" key="11">
    <source>
        <dbReference type="Pfam" id="PF05064"/>
    </source>
</evidence>
<evidence type="ECO:0000256" key="9">
    <source>
        <dbReference type="SAM" id="Coils"/>
    </source>
</evidence>
<feature type="compositionally biased region" description="Low complexity" evidence="10">
    <location>
        <begin position="395"/>
        <end position="409"/>
    </location>
</feature>
<dbReference type="Pfam" id="PF13634">
    <property type="entry name" value="Nucleoporin_FG"/>
    <property type="match status" value="3"/>
</dbReference>
<dbReference type="GO" id="GO:0017056">
    <property type="term" value="F:structural constituent of nuclear pore"/>
    <property type="evidence" value="ECO:0007669"/>
    <property type="project" value="InterPro"/>
</dbReference>
<feature type="compositionally biased region" description="Low complexity" evidence="10">
    <location>
        <begin position="337"/>
        <end position="388"/>
    </location>
</feature>